<dbReference type="EMBL" id="CP002039">
    <property type="protein sequence ID" value="ADJ65231.1"/>
    <property type="molecule type" value="Genomic_DNA"/>
</dbReference>
<dbReference type="KEGG" id="hse:Hsero_3753"/>
<sequence length="73" mass="7410">MLEAVGAGAPAASAARGAAPSLPAAGMGEGGREGICMAASPIDEIAMHIDALRRRLGRCQEVCLARVCNFRSV</sequence>
<evidence type="ECO:0000313" key="3">
    <source>
        <dbReference type="Proteomes" id="UP000000329"/>
    </source>
</evidence>
<dbReference type="AlphaFoldDB" id="D8IRA5"/>
<accession>D8IRA5</accession>
<protein>
    <submittedName>
        <fullName evidence="2">Uncharacterized protein</fullName>
    </submittedName>
</protein>
<feature type="region of interest" description="Disordered" evidence="1">
    <location>
        <begin position="1"/>
        <end position="27"/>
    </location>
</feature>
<evidence type="ECO:0000313" key="2">
    <source>
        <dbReference type="EMBL" id="ADJ65231.1"/>
    </source>
</evidence>
<name>D8IRA5_HERSS</name>
<feature type="compositionally biased region" description="Low complexity" evidence="1">
    <location>
        <begin position="1"/>
        <end position="26"/>
    </location>
</feature>
<gene>
    <name evidence="2" type="ordered locus">Hsero_3753</name>
</gene>
<dbReference type="Proteomes" id="UP000000329">
    <property type="component" value="Chromosome"/>
</dbReference>
<dbReference type="HOGENOM" id="CLU_2699681_0_0_4"/>
<evidence type="ECO:0000256" key="1">
    <source>
        <dbReference type="SAM" id="MobiDB-lite"/>
    </source>
</evidence>
<keyword evidence="3" id="KW-1185">Reference proteome</keyword>
<reference evidence="2 3" key="1">
    <citation type="submission" date="2010-04" db="EMBL/GenBank/DDBJ databases">
        <title>The genome of Herbaspirillum seropedicae SmR1, an endophytic, nitrogen-fixing, plant-growth promoting beta-Proteobacteria.</title>
        <authorList>
            <person name="Pedrosa F.O."/>
            <person name="Monteiro R.A."/>
            <person name="Wassem R."/>
            <person name="Cruz L.M."/>
            <person name="Ayub R.A."/>
            <person name="Colauto N.B."/>
            <person name="Fernandez M.A."/>
            <person name="Fungaro M.H.P."/>
            <person name="Grisard E.C."/>
            <person name="Hungria M."/>
            <person name="Madeira H.M.F."/>
            <person name="Nodari R.O."/>
            <person name="Osaku C.A."/>
            <person name="Petzl-Erler M.L."/>
            <person name="Terenzi H."/>
            <person name="Vieira L.G.E."/>
            <person name="Almeida M.I.M."/>
            <person name="Alves L.R."/>
            <person name="Arantes O.M.N."/>
            <person name="Balsanelli E."/>
            <person name="Barcellos F.G."/>
            <person name="Baura V.A."/>
            <person name="Binde D.R."/>
            <person name="Campo R.J."/>
            <person name="Chubatsu L.S."/>
            <person name="Chueire L.M.O."/>
            <person name="Ciferri R.R."/>
            <person name="Correa L.C."/>
            <person name="da Conceicao Silva J.L."/>
            <person name="Dabul A.N.G."/>
            <person name="Dambros B.P."/>
            <person name="Faoro H."/>
            <person name="Favetti A."/>
            <person name="Friedermann G."/>
            <person name="Furlaneto M.C."/>
            <person name="Gasques L.S."/>
            <person name="Gimenes C.C.T."/>
            <person name="Gioppo N.M.R."/>
            <person name="Glienke-Blanco C."/>
            <person name="Godoy L.P."/>
            <person name="Guerra M.P."/>
            <person name="Karp S."/>
            <person name="Kava-Cordeiro V."/>
            <person name="Margarido V.P."/>
            <person name="Mathioni S.M."/>
            <person name="Menck-Soares M.A."/>
            <person name="Murace N.K."/>
            <person name="Nicolas M.F."/>
            <person name="Oliveira C.E.C."/>
            <person name="Pagnan N.A.B."/>
            <person name="Pamphile J.A."/>
            <person name="Patussi E.V."/>
            <person name="Pereira L.F.P."/>
            <person name="Pereira-Ferrari L."/>
            <person name="Pinto F.G.S."/>
            <person name="Precoma C."/>
            <person name="Prioli A.J."/>
            <person name="Prioli S.M.A.P."/>
            <person name="Raittz R.T."/>
            <person name="Ramos H.J.O."/>
            <person name="Ribeiro E.M.S.F."/>
            <person name="Rigo L.U."/>
            <person name="Rocha C.L.M.S.C."/>
            <person name="Rocha S.N."/>
            <person name="Santos K."/>
            <person name="Satori D."/>
            <person name="Silva A.G."/>
            <person name="Simao R.C.G."/>
            <person name="Soares M.A.M."/>
            <person name="Souza E.M."/>
            <person name="Steffens M.B.R."/>
            <person name="Steindel M."/>
            <person name="Tadra-Sfeir M.Z."/>
            <person name="Takahashi E.K."/>
            <person name="Torres R.A."/>
            <person name="Valle J.S."/>
            <person name="Vernal J.I."/>
            <person name="Vilas-Boas L.A."/>
            <person name="Watanabe M.A.E."/>
            <person name="Weiss V.A."/>
            <person name="Yates M.A."/>
            <person name="Souza E.M."/>
        </authorList>
    </citation>
    <scope>NUCLEOTIDE SEQUENCE [LARGE SCALE GENOMIC DNA]</scope>
    <source>
        <strain evidence="2 3">SmR1</strain>
    </source>
</reference>
<proteinExistence type="predicted"/>
<dbReference type="STRING" id="757424.Hsero_3753"/>
<organism evidence="2 3">
    <name type="scientific">Herbaspirillum seropedicae (strain SmR1)</name>
    <dbReference type="NCBI Taxonomy" id="757424"/>
    <lineage>
        <taxon>Bacteria</taxon>
        <taxon>Pseudomonadati</taxon>
        <taxon>Pseudomonadota</taxon>
        <taxon>Betaproteobacteria</taxon>
        <taxon>Burkholderiales</taxon>
        <taxon>Oxalobacteraceae</taxon>
        <taxon>Herbaspirillum</taxon>
    </lineage>
</organism>